<organism evidence="1 2">
    <name type="scientific">Thlaspi arvense</name>
    <name type="common">Field penny-cress</name>
    <dbReference type="NCBI Taxonomy" id="13288"/>
    <lineage>
        <taxon>Eukaryota</taxon>
        <taxon>Viridiplantae</taxon>
        <taxon>Streptophyta</taxon>
        <taxon>Embryophyta</taxon>
        <taxon>Tracheophyta</taxon>
        <taxon>Spermatophyta</taxon>
        <taxon>Magnoliopsida</taxon>
        <taxon>eudicotyledons</taxon>
        <taxon>Gunneridae</taxon>
        <taxon>Pentapetalae</taxon>
        <taxon>rosids</taxon>
        <taxon>malvids</taxon>
        <taxon>Brassicales</taxon>
        <taxon>Brassicaceae</taxon>
        <taxon>Thlaspideae</taxon>
        <taxon>Thlaspi</taxon>
    </lineage>
</organism>
<dbReference type="Proteomes" id="UP000836841">
    <property type="component" value="Chromosome 4"/>
</dbReference>
<dbReference type="EMBL" id="OU466860">
    <property type="protein sequence ID" value="CAH2061569.1"/>
    <property type="molecule type" value="Genomic_DNA"/>
</dbReference>
<evidence type="ECO:0000313" key="2">
    <source>
        <dbReference type="Proteomes" id="UP000836841"/>
    </source>
</evidence>
<evidence type="ECO:0008006" key="3">
    <source>
        <dbReference type="Google" id="ProtNLM"/>
    </source>
</evidence>
<sequence length="80" mass="8781">MIQAQSNTNICSNTGALDKVSGCYDAVRLASGKDIRWLSSDCCKAVKTLPDCLLMVYPDRAYRTSIFKSICVQKFPGSIL</sequence>
<evidence type="ECO:0000313" key="1">
    <source>
        <dbReference type="EMBL" id="CAH2061569.1"/>
    </source>
</evidence>
<reference evidence="1 2" key="1">
    <citation type="submission" date="2022-03" db="EMBL/GenBank/DDBJ databases">
        <authorList>
            <person name="Nunn A."/>
            <person name="Chopra R."/>
            <person name="Nunn A."/>
            <person name="Contreras Garrido A."/>
        </authorList>
    </citation>
    <scope>NUCLEOTIDE SEQUENCE [LARGE SCALE GENOMIC DNA]</scope>
</reference>
<proteinExistence type="predicted"/>
<keyword evidence="2" id="KW-1185">Reference proteome</keyword>
<gene>
    <name evidence="1" type="ORF">TAV2_LOCUS13008</name>
</gene>
<name>A0AAU9SB33_THLAR</name>
<accession>A0AAU9SB33</accession>
<protein>
    <recommendedName>
        <fullName evidence="3">Prolamin-like domain-containing protein</fullName>
    </recommendedName>
</protein>
<dbReference type="AlphaFoldDB" id="A0AAU9SB33"/>